<name>A0A445MS21_9BACT</name>
<dbReference type="GO" id="GO:0004151">
    <property type="term" value="F:dihydroorotase activity"/>
    <property type="evidence" value="ECO:0007669"/>
    <property type="project" value="UniProtKB-UniRule"/>
</dbReference>
<dbReference type="GO" id="GO:0008270">
    <property type="term" value="F:zinc ion binding"/>
    <property type="evidence" value="ECO:0007669"/>
    <property type="project" value="UniProtKB-UniRule"/>
</dbReference>
<dbReference type="HAMAP" id="MF_00220_B">
    <property type="entry name" value="PyrC_classI_B"/>
    <property type="match status" value="1"/>
</dbReference>
<dbReference type="GO" id="GO:0006145">
    <property type="term" value="P:purine nucleobase catabolic process"/>
    <property type="evidence" value="ECO:0007669"/>
    <property type="project" value="TreeGrafter"/>
</dbReference>
<feature type="binding site" evidence="7">
    <location>
        <position position="156"/>
    </location>
    <ligand>
        <name>Zn(2+)</name>
        <dbReference type="ChEBI" id="CHEBI:29105"/>
        <label>1</label>
    </ligand>
</feature>
<keyword evidence="6 7" id="KW-0665">Pyrimidine biosynthesis</keyword>
<organism evidence="10">
    <name type="scientific">uncultured Desulfobacterium sp</name>
    <dbReference type="NCBI Taxonomy" id="201089"/>
    <lineage>
        <taxon>Bacteria</taxon>
        <taxon>Pseudomonadati</taxon>
        <taxon>Thermodesulfobacteriota</taxon>
        <taxon>Desulfobacteria</taxon>
        <taxon>Desulfobacterales</taxon>
        <taxon>Desulfobacteriaceae</taxon>
        <taxon>Desulfobacterium</taxon>
        <taxon>environmental samples</taxon>
    </lineage>
</organism>
<dbReference type="InterPro" id="IPR013108">
    <property type="entry name" value="Amidohydro_3"/>
</dbReference>
<gene>
    <name evidence="7 10" type="primary">pyrC</name>
    <name evidence="10" type="ORF">PITCH_A1280002</name>
</gene>
<feature type="binding site" evidence="7">
    <location>
        <position position="282"/>
    </location>
    <ligand>
        <name>substrate</name>
    </ligand>
</feature>
<proteinExistence type="inferred from homology"/>
<dbReference type="EMBL" id="OJIN01000033">
    <property type="protein sequence ID" value="SPD72256.1"/>
    <property type="molecule type" value="Genomic_DNA"/>
</dbReference>
<dbReference type="AlphaFoldDB" id="A0A445MS21"/>
<evidence type="ECO:0000259" key="8">
    <source>
        <dbReference type="Pfam" id="PF07969"/>
    </source>
</evidence>
<dbReference type="PANTHER" id="PTHR43668:SF2">
    <property type="entry name" value="ALLANTOINASE"/>
    <property type="match status" value="1"/>
</dbReference>
<dbReference type="GO" id="GO:0004038">
    <property type="term" value="F:allantoinase activity"/>
    <property type="evidence" value="ECO:0007669"/>
    <property type="project" value="TreeGrafter"/>
</dbReference>
<dbReference type="Gene3D" id="2.30.40.10">
    <property type="entry name" value="Urease, subunit C, domain 1"/>
    <property type="match status" value="1"/>
</dbReference>
<feature type="binding site" evidence="7">
    <location>
        <position position="309"/>
    </location>
    <ligand>
        <name>Zn(2+)</name>
        <dbReference type="ChEBI" id="CHEBI:29105"/>
        <label>1</label>
    </ligand>
</feature>
<feature type="domain" description="Amidohydrolase 3" evidence="8">
    <location>
        <begin position="285"/>
        <end position="424"/>
    </location>
</feature>
<feature type="binding site" evidence="7">
    <location>
        <position position="156"/>
    </location>
    <ligand>
        <name>Zn(2+)</name>
        <dbReference type="ChEBI" id="CHEBI:29105"/>
        <label>2</label>
    </ligand>
</feature>
<evidence type="ECO:0000256" key="5">
    <source>
        <dbReference type="ARBA" id="ARBA00022833"/>
    </source>
</evidence>
<dbReference type="InterPro" id="IPR050138">
    <property type="entry name" value="DHOase/Allantoinase_Hydrolase"/>
</dbReference>
<comment type="catalytic activity">
    <reaction evidence="7">
        <text>(S)-dihydroorotate + H2O = N-carbamoyl-L-aspartate + H(+)</text>
        <dbReference type="Rhea" id="RHEA:24296"/>
        <dbReference type="ChEBI" id="CHEBI:15377"/>
        <dbReference type="ChEBI" id="CHEBI:15378"/>
        <dbReference type="ChEBI" id="CHEBI:30864"/>
        <dbReference type="ChEBI" id="CHEBI:32814"/>
        <dbReference type="EC" id="3.5.2.3"/>
    </reaction>
</comment>
<comment type="function">
    <text evidence="1 7">Catalyzes the reversible cyclization of carbamoyl aspartate to dihydroorotate.</text>
</comment>
<sequence length="429" mass="46284">MATLIKNGEVVDPEKGTVKKADLIIEKGVIEKIVPQGSFDPKRSNIRIIDASKKLIVPGLVDMHVHLREPGHEYKETIATGAMAGVAGGFSALACMPNTLPPNDCRSVTEFIIEQAKKAGLCRIYPVAAITMGQKGETLTEFGDLKRAGAKAVSDDGFPVVNSEVMRRCLEYASFQGLAVISHSEDTALSTGGVMHEGAVSTRIGLAGIPAASEEIMVYREIALARLTGCPVHIAHVSTANSVDLIRRAKEDHIPVTAETAPHYFTLDHSAVIGYDTNTKMNPPLRTEKDVEEIKRGLKEGVIDVIATDHAPHSMLEKHLEFDKASFGIIGLETALPLTLNLVREGVLKLAEAIRKLSCNPANILGIDGGHLFEGAIADLAIIDSDDEYVLQEKDIHSKSKNTPFIGKPLKGRNDLTMIGGKIVWQRNG</sequence>
<feature type="binding site" evidence="7">
    <location>
        <position position="66"/>
    </location>
    <ligand>
        <name>Zn(2+)</name>
        <dbReference type="ChEBI" id="CHEBI:29105"/>
        <label>1</label>
    </ligand>
</feature>
<keyword evidence="3 7" id="KW-0479">Metal-binding</keyword>
<evidence type="ECO:0000313" key="10">
    <source>
        <dbReference type="EMBL" id="SPD72256.1"/>
    </source>
</evidence>
<feature type="binding site" evidence="7">
    <location>
        <position position="64"/>
    </location>
    <ligand>
        <name>Zn(2+)</name>
        <dbReference type="ChEBI" id="CHEBI:29105"/>
        <label>1</label>
    </ligand>
</feature>
<feature type="binding site" evidence="7">
    <location>
        <position position="98"/>
    </location>
    <ligand>
        <name>substrate</name>
    </ligand>
</feature>
<evidence type="ECO:0000256" key="6">
    <source>
        <dbReference type="ARBA" id="ARBA00022975"/>
    </source>
</evidence>
<dbReference type="EC" id="3.5.2.3" evidence="7"/>
<dbReference type="InterPro" id="IPR032466">
    <property type="entry name" value="Metal_Hydrolase"/>
</dbReference>
<dbReference type="NCBIfam" id="TIGR00857">
    <property type="entry name" value="pyrC_multi"/>
    <property type="match status" value="1"/>
</dbReference>
<feature type="binding site" evidence="7">
    <location>
        <position position="313"/>
    </location>
    <ligand>
        <name>substrate</name>
    </ligand>
</feature>
<keyword evidence="5 7" id="KW-0862">Zinc</keyword>
<dbReference type="PROSITE" id="PS00483">
    <property type="entry name" value="DIHYDROOROTASE_2"/>
    <property type="match status" value="1"/>
</dbReference>
<evidence type="ECO:0000259" key="9">
    <source>
        <dbReference type="Pfam" id="PF12890"/>
    </source>
</evidence>
<evidence type="ECO:0000256" key="2">
    <source>
        <dbReference type="ARBA" id="ARBA00010286"/>
    </source>
</evidence>
<feature type="binding site" evidence="7">
    <location>
        <position position="236"/>
    </location>
    <ligand>
        <name>Zn(2+)</name>
        <dbReference type="ChEBI" id="CHEBI:29105"/>
        <label>2</label>
    </ligand>
</feature>
<accession>A0A445MS21</accession>
<reference evidence="10" key="1">
    <citation type="submission" date="2018-01" db="EMBL/GenBank/DDBJ databases">
        <authorList>
            <person name="Regsiter A."/>
            <person name="William W."/>
        </authorList>
    </citation>
    <scope>NUCLEOTIDE SEQUENCE</scope>
    <source>
        <strain evidence="10">TRIP AH-1</strain>
    </source>
</reference>
<dbReference type="InterPro" id="IPR002195">
    <property type="entry name" value="Dihydroorotase_CS"/>
</dbReference>
<comment type="pathway">
    <text evidence="7">Pyrimidine metabolism; UMP biosynthesis via de novo pathway; (S)-dihydroorotate from bicarbonate: step 3/3.</text>
</comment>
<evidence type="ECO:0000256" key="1">
    <source>
        <dbReference type="ARBA" id="ARBA00002368"/>
    </source>
</evidence>
<feature type="binding site" evidence="7">
    <location>
        <position position="183"/>
    </location>
    <ligand>
        <name>Zn(2+)</name>
        <dbReference type="ChEBI" id="CHEBI:29105"/>
        <label>2</label>
    </ligand>
</feature>
<dbReference type="Pfam" id="PF12890">
    <property type="entry name" value="DHOase"/>
    <property type="match status" value="1"/>
</dbReference>
<dbReference type="InterPro" id="IPR024403">
    <property type="entry name" value="DHOase_cat"/>
</dbReference>
<dbReference type="PROSITE" id="PS00482">
    <property type="entry name" value="DIHYDROOROTASE_1"/>
    <property type="match status" value="1"/>
</dbReference>
<dbReference type="InterPro" id="IPR004722">
    <property type="entry name" value="DHOase"/>
</dbReference>
<dbReference type="SUPFAM" id="SSF51556">
    <property type="entry name" value="Metallo-dependent hydrolases"/>
    <property type="match status" value="1"/>
</dbReference>
<dbReference type="UniPathway" id="UPA00070">
    <property type="reaction ID" value="UER00117"/>
</dbReference>
<feature type="binding site" evidence="7">
    <location>
        <begin position="66"/>
        <end position="68"/>
    </location>
    <ligand>
        <name>substrate</name>
    </ligand>
</feature>
<feature type="binding site" evidence="7">
    <location>
        <begin position="327"/>
        <end position="328"/>
    </location>
    <ligand>
        <name>substrate</name>
    </ligand>
</feature>
<dbReference type="PANTHER" id="PTHR43668">
    <property type="entry name" value="ALLANTOINASE"/>
    <property type="match status" value="1"/>
</dbReference>
<feature type="domain" description="Dihydroorotase catalytic" evidence="9">
    <location>
        <begin position="54"/>
        <end position="241"/>
    </location>
</feature>
<protein>
    <recommendedName>
        <fullName evidence="7">Dihydroorotase</fullName>
        <shortName evidence="7">DHOase</shortName>
        <ecNumber evidence="7">3.5.2.3</ecNumber>
    </recommendedName>
</protein>
<dbReference type="Gene3D" id="3.20.20.140">
    <property type="entry name" value="Metal-dependent hydrolases"/>
    <property type="match status" value="1"/>
</dbReference>
<evidence type="ECO:0000256" key="4">
    <source>
        <dbReference type="ARBA" id="ARBA00022801"/>
    </source>
</evidence>
<comment type="cofactor">
    <cofactor evidence="7">
        <name>Zn(2+)</name>
        <dbReference type="ChEBI" id="CHEBI:29105"/>
    </cofactor>
    <text evidence="7">Binds 2 Zn(2+) ions per subunit.</text>
</comment>
<evidence type="ECO:0000256" key="3">
    <source>
        <dbReference type="ARBA" id="ARBA00022723"/>
    </source>
</evidence>
<dbReference type="CDD" id="cd01317">
    <property type="entry name" value="DHOase_IIa"/>
    <property type="match status" value="1"/>
</dbReference>
<comment type="similarity">
    <text evidence="2 7">Belongs to the metallo-dependent hydrolases superfamily. DHOase family. Class I DHOase subfamily.</text>
</comment>
<evidence type="ECO:0000256" key="7">
    <source>
        <dbReference type="HAMAP-Rule" id="MF_00220"/>
    </source>
</evidence>
<keyword evidence="4 7" id="KW-0378">Hydrolase</keyword>
<dbReference type="InterPro" id="IPR011059">
    <property type="entry name" value="Metal-dep_hydrolase_composite"/>
</dbReference>
<feature type="active site" evidence="7">
    <location>
        <position position="309"/>
    </location>
</feature>
<dbReference type="Pfam" id="PF07969">
    <property type="entry name" value="Amidohydro_3"/>
    <property type="match status" value="1"/>
</dbReference>
<dbReference type="GO" id="GO:0005737">
    <property type="term" value="C:cytoplasm"/>
    <property type="evidence" value="ECO:0007669"/>
    <property type="project" value="TreeGrafter"/>
</dbReference>
<dbReference type="SUPFAM" id="SSF51338">
    <property type="entry name" value="Composite domain of metallo-dependent hydrolases"/>
    <property type="match status" value="1"/>
</dbReference>
<dbReference type="GO" id="GO:0044205">
    <property type="term" value="P:'de novo' UMP biosynthetic process"/>
    <property type="evidence" value="ECO:0007669"/>
    <property type="project" value="UniProtKB-UniRule"/>
</dbReference>